<evidence type="ECO:0000313" key="3">
    <source>
        <dbReference type="EMBL" id="MFD1508103.1"/>
    </source>
</evidence>
<evidence type="ECO:0000256" key="1">
    <source>
        <dbReference type="SAM" id="Phobius"/>
    </source>
</evidence>
<evidence type="ECO:0000313" key="4">
    <source>
        <dbReference type="Proteomes" id="UP001597186"/>
    </source>
</evidence>
<feature type="domain" description="Chlorhexidine efflux transporter" evidence="2">
    <location>
        <begin position="73"/>
        <end position="134"/>
    </location>
</feature>
<accession>A0ABW4EDC6</accession>
<feature type="domain" description="Chlorhexidine efflux transporter" evidence="2">
    <location>
        <begin position="2"/>
        <end position="65"/>
    </location>
</feature>
<dbReference type="Pfam" id="PF05232">
    <property type="entry name" value="BTP"/>
    <property type="match status" value="2"/>
</dbReference>
<dbReference type="InterPro" id="IPR058208">
    <property type="entry name" value="PACE"/>
</dbReference>
<dbReference type="InterPro" id="IPR007896">
    <property type="entry name" value="BTP_bacteria"/>
</dbReference>
<feature type="transmembrane region" description="Helical" evidence="1">
    <location>
        <begin position="78"/>
        <end position="101"/>
    </location>
</feature>
<protein>
    <submittedName>
        <fullName evidence="3">PACE efflux transporter</fullName>
    </submittedName>
</protein>
<keyword evidence="1" id="KW-0812">Transmembrane</keyword>
<feature type="transmembrane region" description="Helical" evidence="1">
    <location>
        <begin position="107"/>
        <end position="129"/>
    </location>
</feature>
<proteinExistence type="predicted"/>
<gene>
    <name evidence="3" type="ORF">ACFTOW_01585</name>
</gene>
<organism evidence="3 4">
    <name type="scientific">Lacimonas salitolerans</name>
    <dbReference type="NCBI Taxonomy" id="1323750"/>
    <lineage>
        <taxon>Bacteria</taxon>
        <taxon>Pseudomonadati</taxon>
        <taxon>Pseudomonadota</taxon>
        <taxon>Alphaproteobacteria</taxon>
        <taxon>Rhodobacterales</taxon>
        <taxon>Paracoccaceae</taxon>
        <taxon>Lacimonas</taxon>
    </lineage>
</organism>
<comment type="caution">
    <text evidence="3">The sequence shown here is derived from an EMBL/GenBank/DDBJ whole genome shotgun (WGS) entry which is preliminary data.</text>
</comment>
<reference evidence="4" key="1">
    <citation type="journal article" date="2019" name="Int. J. Syst. Evol. Microbiol.">
        <title>The Global Catalogue of Microorganisms (GCM) 10K type strain sequencing project: providing services to taxonomists for standard genome sequencing and annotation.</title>
        <authorList>
            <consortium name="The Broad Institute Genomics Platform"/>
            <consortium name="The Broad Institute Genome Sequencing Center for Infectious Disease"/>
            <person name="Wu L."/>
            <person name="Ma J."/>
        </authorList>
    </citation>
    <scope>NUCLEOTIDE SEQUENCE [LARGE SCALE GENOMIC DNA]</scope>
    <source>
        <strain evidence="4">CGMCC 1.12477</strain>
    </source>
</reference>
<dbReference type="RefSeq" id="WP_379912401.1">
    <property type="nucleotide sequence ID" value="NZ_JBHUDD010000008.1"/>
</dbReference>
<feature type="transmembrane region" description="Helical" evidence="1">
    <location>
        <begin position="37"/>
        <end position="58"/>
    </location>
</feature>
<name>A0ABW4EDC6_9RHOB</name>
<dbReference type="Proteomes" id="UP001597186">
    <property type="component" value="Unassembled WGS sequence"/>
</dbReference>
<dbReference type="NCBIfam" id="NF033664">
    <property type="entry name" value="PACE_transport"/>
    <property type="match status" value="1"/>
</dbReference>
<evidence type="ECO:0000259" key="2">
    <source>
        <dbReference type="Pfam" id="PF05232"/>
    </source>
</evidence>
<sequence length="139" mass="15656">MRNRQDRIRHAISFEIIGLALVVPLGAAGFGMSAKDIGVVALVASSAATAWNYVYNIWFDRVMKRLRGTVHKTYGLRVVHAVLFECGLLIATLPFFAWYLGIGLWQAFVMDLSFVVFYLIYAFVFNLAYDRVFPLPEGA</sequence>
<keyword evidence="1" id="KW-1133">Transmembrane helix</keyword>
<keyword evidence="1" id="KW-0472">Membrane</keyword>
<keyword evidence="4" id="KW-1185">Reference proteome</keyword>
<dbReference type="EMBL" id="JBHUDD010000008">
    <property type="protein sequence ID" value="MFD1508103.1"/>
    <property type="molecule type" value="Genomic_DNA"/>
</dbReference>
<feature type="transmembrane region" description="Helical" evidence="1">
    <location>
        <begin position="12"/>
        <end position="31"/>
    </location>
</feature>